<organism evidence="2 3">
    <name type="scientific">Actinomadura gamaensis</name>
    <dbReference type="NCBI Taxonomy" id="1763541"/>
    <lineage>
        <taxon>Bacteria</taxon>
        <taxon>Bacillati</taxon>
        <taxon>Actinomycetota</taxon>
        <taxon>Actinomycetes</taxon>
        <taxon>Streptosporangiales</taxon>
        <taxon>Thermomonosporaceae</taxon>
        <taxon>Actinomadura</taxon>
    </lineage>
</organism>
<reference evidence="3" key="1">
    <citation type="journal article" date="2019" name="Int. J. Syst. Evol. Microbiol.">
        <title>The Global Catalogue of Microorganisms (GCM) 10K type strain sequencing project: providing services to taxonomists for standard genome sequencing and annotation.</title>
        <authorList>
            <consortium name="The Broad Institute Genomics Platform"/>
            <consortium name="The Broad Institute Genome Sequencing Center for Infectious Disease"/>
            <person name="Wu L."/>
            <person name="Ma J."/>
        </authorList>
    </citation>
    <scope>NUCLEOTIDE SEQUENCE [LARGE SCALE GENOMIC DNA]</scope>
    <source>
        <strain evidence="3">KLKA75</strain>
    </source>
</reference>
<proteinExistence type="predicted"/>
<protein>
    <submittedName>
        <fullName evidence="2">Uncharacterized protein</fullName>
    </submittedName>
</protein>
<keyword evidence="3" id="KW-1185">Reference proteome</keyword>
<dbReference type="RefSeq" id="WP_378255984.1">
    <property type="nucleotide sequence ID" value="NZ_JBHSIT010000004.1"/>
</dbReference>
<dbReference type="EMBL" id="JBHSIT010000004">
    <property type="protein sequence ID" value="MFC4908916.1"/>
    <property type="molecule type" value="Genomic_DNA"/>
</dbReference>
<accession>A0ABV9TZQ3</accession>
<evidence type="ECO:0000313" key="3">
    <source>
        <dbReference type="Proteomes" id="UP001595872"/>
    </source>
</evidence>
<dbReference type="Proteomes" id="UP001595872">
    <property type="component" value="Unassembled WGS sequence"/>
</dbReference>
<name>A0ABV9TZQ3_9ACTN</name>
<evidence type="ECO:0000313" key="2">
    <source>
        <dbReference type="EMBL" id="MFC4908916.1"/>
    </source>
</evidence>
<sequence length="158" mass="17832">MEGLQYSLKTSASLKRKLATLLQTRPGWNVNDALRGIKDSVRYTMSFSDDGYTAGVREAARCLRDDGYEPVTWKNTWSSDGYRGINTTWRAPRTGQVFEVQFHTAASFRAKMVTHELYEKARLPGTTPDEANRLNQQQHDTFRQVPIPPGAADLRPPG</sequence>
<evidence type="ECO:0000256" key="1">
    <source>
        <dbReference type="SAM" id="MobiDB-lite"/>
    </source>
</evidence>
<comment type="caution">
    <text evidence="2">The sequence shown here is derived from an EMBL/GenBank/DDBJ whole genome shotgun (WGS) entry which is preliminary data.</text>
</comment>
<feature type="region of interest" description="Disordered" evidence="1">
    <location>
        <begin position="138"/>
        <end position="158"/>
    </location>
</feature>
<gene>
    <name evidence="2" type="ORF">ACFPCY_16450</name>
</gene>